<feature type="signal peptide" evidence="1">
    <location>
        <begin position="1"/>
        <end position="22"/>
    </location>
</feature>
<name>A0A2N7TKQ0_9GAMM</name>
<evidence type="ECO:0000313" key="2">
    <source>
        <dbReference type="EMBL" id="PMR68776.1"/>
    </source>
</evidence>
<keyword evidence="3" id="KW-1185">Reference proteome</keyword>
<comment type="caution">
    <text evidence="2">The sequence shown here is derived from an EMBL/GenBank/DDBJ whole genome shotgun (WGS) entry which is preliminary data.</text>
</comment>
<feature type="non-terminal residue" evidence="2">
    <location>
        <position position="79"/>
    </location>
</feature>
<accession>A0A2N7TKQ0</accession>
<dbReference type="AlphaFoldDB" id="A0A2N7TKQ0"/>
<proteinExistence type="predicted"/>
<gene>
    <name evidence="2" type="ORF">C1H66_14055</name>
</gene>
<organism evidence="2 3">
    <name type="scientific">Halomonas heilongjiangensis</name>
    <dbReference type="NCBI Taxonomy" id="1387883"/>
    <lineage>
        <taxon>Bacteria</taxon>
        <taxon>Pseudomonadati</taxon>
        <taxon>Pseudomonadota</taxon>
        <taxon>Gammaproteobacteria</taxon>
        <taxon>Oceanospirillales</taxon>
        <taxon>Halomonadaceae</taxon>
        <taxon>Halomonas</taxon>
    </lineage>
</organism>
<keyword evidence="1" id="KW-0732">Signal</keyword>
<feature type="chain" id="PRO_5014931670" evidence="1">
    <location>
        <begin position="23"/>
        <end position="79"/>
    </location>
</feature>
<dbReference type="Proteomes" id="UP000235346">
    <property type="component" value="Unassembled WGS sequence"/>
</dbReference>
<dbReference type="RefSeq" id="WP_146010731.1">
    <property type="nucleotide sequence ID" value="NZ_PNRE01000061.1"/>
</dbReference>
<evidence type="ECO:0000256" key="1">
    <source>
        <dbReference type="SAM" id="SignalP"/>
    </source>
</evidence>
<protein>
    <submittedName>
        <fullName evidence="2">Uncharacterized protein</fullName>
    </submittedName>
</protein>
<reference evidence="2 3" key="1">
    <citation type="submission" date="2018-01" db="EMBL/GenBank/DDBJ databases">
        <title>Halomonas endophytica sp. nov., isolated from storage liquid in the stems of Populus euphratica.</title>
        <authorList>
            <person name="Chen C."/>
        </authorList>
    </citation>
    <scope>NUCLEOTIDE SEQUENCE [LARGE SCALE GENOMIC DNA]</scope>
    <source>
        <strain evidence="2 3">DSM 26881</strain>
    </source>
</reference>
<dbReference type="EMBL" id="PNRE01000061">
    <property type="protein sequence ID" value="PMR68776.1"/>
    <property type="molecule type" value="Genomic_DNA"/>
</dbReference>
<evidence type="ECO:0000313" key="3">
    <source>
        <dbReference type="Proteomes" id="UP000235346"/>
    </source>
</evidence>
<sequence length="79" mass="8090">MKTRTLIPLALAIGLLPLAVMAQDADGEVIVEESEPAATGQAQENLDTAIEQNPDAAVFGLETAREAVTEGGVDGQAVS</sequence>